<reference evidence="1 2" key="1">
    <citation type="journal article" date="2008" name="J. Bacteriol.">
        <title>Complete genome sequence of Leuconostoc citreum KM20.</title>
        <authorList>
            <person name="Kim J.F."/>
            <person name="Jeong H."/>
            <person name="Lee J.-S."/>
            <person name="Choi S.-H."/>
            <person name="Ha M."/>
            <person name="Hur C.-G."/>
            <person name="Kim J.-S."/>
            <person name="Lee S."/>
            <person name="Park H.-S."/>
            <person name="Park Y.-H."/>
            <person name="Oh T.K."/>
        </authorList>
    </citation>
    <scope>NUCLEOTIDE SEQUENCE [LARGE SCALE GENOMIC DNA]</scope>
    <source>
        <strain evidence="1 2">KM20</strain>
    </source>
</reference>
<dbReference type="KEGG" id="lci:LCK_00902"/>
<accession>B1MYX8</accession>
<dbReference type="RefSeq" id="WP_012305222.1">
    <property type="nucleotide sequence ID" value="NC_010471.1"/>
</dbReference>
<gene>
    <name evidence="1" type="ordered locus">LCK_00902</name>
</gene>
<dbReference type="AlphaFoldDB" id="B1MYX8"/>
<name>B1MYX8_LEUCK</name>
<keyword evidence="2" id="KW-1185">Reference proteome</keyword>
<proteinExistence type="predicted"/>
<dbReference type="EMBL" id="DQ489736">
    <property type="protein sequence ID" value="ACA82730.1"/>
    <property type="molecule type" value="Genomic_DNA"/>
</dbReference>
<evidence type="ECO:0000313" key="2">
    <source>
        <dbReference type="Proteomes" id="UP000002166"/>
    </source>
</evidence>
<dbReference type="HOGENOM" id="CLU_3063078_0_0_9"/>
<dbReference type="eggNOG" id="ENOG50308KN">
    <property type="taxonomic scope" value="Bacteria"/>
</dbReference>
<evidence type="ECO:0000313" key="1">
    <source>
        <dbReference type="EMBL" id="ACA82730.1"/>
    </source>
</evidence>
<organism evidence="1 2">
    <name type="scientific">Leuconostoc citreum (strain KM20)</name>
    <dbReference type="NCBI Taxonomy" id="349519"/>
    <lineage>
        <taxon>Bacteria</taxon>
        <taxon>Bacillati</taxon>
        <taxon>Bacillota</taxon>
        <taxon>Bacilli</taxon>
        <taxon>Lactobacillales</taxon>
        <taxon>Lactobacillaceae</taxon>
        <taxon>Leuconostoc</taxon>
    </lineage>
</organism>
<sequence>MSEKENAGDKKISLAVQGSWSNKLSRVQYAQLIENLQPLRDKYDITVSVDAKL</sequence>
<protein>
    <submittedName>
        <fullName evidence="1">Uncharacterized protein</fullName>
    </submittedName>
</protein>
<dbReference type="Proteomes" id="UP000002166">
    <property type="component" value="Chromosome"/>
</dbReference>
<dbReference type="STRING" id="349519.LCK_00902"/>